<sequence>MIYPIIFQAIVLCWGLILVLAGIFCVTSGHLWPLESILGIKPAEIKTSKDIRDRNYVSPNDTSPETSRAIFWGEITVIFGLLLFSFKLISFIILKILYEYYLQFDIEDYDYY</sequence>
<dbReference type="Proteomes" id="UP000887576">
    <property type="component" value="Unplaced"/>
</dbReference>
<accession>A0AC34R9Z2</accession>
<evidence type="ECO:0000313" key="2">
    <source>
        <dbReference type="WBParaSite" id="JU765_v2.g4878.t1"/>
    </source>
</evidence>
<name>A0AC34R9Z2_9BILA</name>
<protein>
    <submittedName>
        <fullName evidence="2">Uncharacterized protein</fullName>
    </submittedName>
</protein>
<proteinExistence type="predicted"/>
<dbReference type="WBParaSite" id="JU765_v2.g4878.t1">
    <property type="protein sequence ID" value="JU765_v2.g4878.t1"/>
    <property type="gene ID" value="JU765_v2.g4878"/>
</dbReference>
<organism evidence="1 2">
    <name type="scientific">Panagrolaimus sp. JU765</name>
    <dbReference type="NCBI Taxonomy" id="591449"/>
    <lineage>
        <taxon>Eukaryota</taxon>
        <taxon>Metazoa</taxon>
        <taxon>Ecdysozoa</taxon>
        <taxon>Nematoda</taxon>
        <taxon>Chromadorea</taxon>
        <taxon>Rhabditida</taxon>
        <taxon>Tylenchina</taxon>
        <taxon>Panagrolaimomorpha</taxon>
        <taxon>Panagrolaimoidea</taxon>
        <taxon>Panagrolaimidae</taxon>
        <taxon>Panagrolaimus</taxon>
    </lineage>
</organism>
<reference evidence="2" key="1">
    <citation type="submission" date="2022-11" db="UniProtKB">
        <authorList>
            <consortium name="WormBaseParasite"/>
        </authorList>
    </citation>
    <scope>IDENTIFICATION</scope>
</reference>
<evidence type="ECO:0000313" key="1">
    <source>
        <dbReference type="Proteomes" id="UP000887576"/>
    </source>
</evidence>